<accession>A0ABS7PR83</accession>
<dbReference type="PROSITE" id="PS51257">
    <property type="entry name" value="PROKAR_LIPOPROTEIN"/>
    <property type="match status" value="1"/>
</dbReference>
<name>A0ABS7PR83_9SPHN</name>
<proteinExistence type="predicted"/>
<sequence length="161" mass="17932">MLTRTRWLFLALLVAACDAQNDGLQKVERIQLILSGWASMDIEVNISGEGRYTINHGVSSAQAVSGSFVISPQKFADLANLLKPFQSRSVPLTKSSIDRLMTWTCPKPSTRINDAGAFYVQWTGPRLNNYYYADFGCDANKMKARNAELRAIMRSLPVPTL</sequence>
<reference evidence="1 2" key="1">
    <citation type="submission" date="2021-08" db="EMBL/GenBank/DDBJ databases">
        <authorList>
            <person name="Tuo L."/>
        </authorList>
    </citation>
    <scope>NUCLEOTIDE SEQUENCE [LARGE SCALE GENOMIC DNA]</scope>
    <source>
        <strain evidence="1 2">JCM 31229</strain>
    </source>
</reference>
<evidence type="ECO:0000313" key="2">
    <source>
        <dbReference type="Proteomes" id="UP000706039"/>
    </source>
</evidence>
<evidence type="ECO:0000313" key="1">
    <source>
        <dbReference type="EMBL" id="MBY8823853.1"/>
    </source>
</evidence>
<comment type="caution">
    <text evidence="1">The sequence shown here is derived from an EMBL/GenBank/DDBJ whole genome shotgun (WGS) entry which is preliminary data.</text>
</comment>
<protein>
    <submittedName>
        <fullName evidence="1">Uncharacterized protein</fullName>
    </submittedName>
</protein>
<dbReference type="RefSeq" id="WP_222990964.1">
    <property type="nucleotide sequence ID" value="NZ_JAINVV010000008.1"/>
</dbReference>
<keyword evidence="2" id="KW-1185">Reference proteome</keyword>
<dbReference type="Proteomes" id="UP000706039">
    <property type="component" value="Unassembled WGS sequence"/>
</dbReference>
<gene>
    <name evidence="1" type="ORF">K7G82_16225</name>
</gene>
<dbReference type="EMBL" id="JAINVV010000008">
    <property type="protein sequence ID" value="MBY8823853.1"/>
    <property type="molecule type" value="Genomic_DNA"/>
</dbReference>
<organism evidence="1 2">
    <name type="scientific">Sphingomonas colocasiae</name>
    <dbReference type="NCBI Taxonomy" id="1848973"/>
    <lineage>
        <taxon>Bacteria</taxon>
        <taxon>Pseudomonadati</taxon>
        <taxon>Pseudomonadota</taxon>
        <taxon>Alphaproteobacteria</taxon>
        <taxon>Sphingomonadales</taxon>
        <taxon>Sphingomonadaceae</taxon>
        <taxon>Sphingomonas</taxon>
    </lineage>
</organism>